<keyword evidence="8" id="KW-1185">Reference proteome</keyword>
<dbReference type="GO" id="GO:0016020">
    <property type="term" value="C:membrane"/>
    <property type="evidence" value="ECO:0007669"/>
    <property type="project" value="UniProtKB-SubCell"/>
</dbReference>
<dbReference type="STRING" id="690879.TSACC_2617"/>
<dbReference type="GO" id="GO:0015627">
    <property type="term" value="C:type II protein secretion system complex"/>
    <property type="evidence" value="ECO:0007669"/>
    <property type="project" value="InterPro"/>
</dbReference>
<evidence type="ECO:0000313" key="7">
    <source>
        <dbReference type="EMBL" id="GAT32219.1"/>
    </source>
</evidence>
<sequence length="239" mass="25833">MLPPRRRLPFSNHRAFTLVELVVTVAIVALLAALILPAFRGTQTRAKQIKSLANLHAIGGGLGLYLTENQNTFPASCNSAYTGGFWTESLAPFLPPPITVAKFDTGTKFQISPVFVDPLLPNNRHHPLGDYGANSDIFYGPTGWPVTTTPVSAAALGGRLSKVVAVMTAEDATNVTPPCGSWFINRKGIVTTAPQSWTGSRPGTRGMDSYLCLFADLHTEIIQKDDFQQRRGDLLSLVP</sequence>
<dbReference type="InterPro" id="IPR000983">
    <property type="entry name" value="Bac_GSPG_pilin"/>
</dbReference>
<keyword evidence="5 6" id="KW-0472">Membrane</keyword>
<proteinExistence type="predicted"/>
<keyword evidence="3 6" id="KW-0812">Transmembrane</keyword>
<comment type="subcellular location">
    <subcellularLocation>
        <location evidence="1">Membrane</location>
        <topology evidence="1">Single-pass membrane protein</topology>
    </subcellularLocation>
</comment>
<dbReference type="GO" id="GO:0015628">
    <property type="term" value="P:protein secretion by the type II secretion system"/>
    <property type="evidence" value="ECO:0007669"/>
    <property type="project" value="InterPro"/>
</dbReference>
<dbReference type="PANTHER" id="PTHR30093:SF44">
    <property type="entry name" value="TYPE II SECRETION SYSTEM CORE PROTEIN G"/>
    <property type="match status" value="1"/>
</dbReference>
<dbReference type="NCBIfam" id="TIGR02532">
    <property type="entry name" value="IV_pilin_GFxxxE"/>
    <property type="match status" value="1"/>
</dbReference>
<dbReference type="EMBL" id="BDCO01000002">
    <property type="protein sequence ID" value="GAT32219.1"/>
    <property type="molecule type" value="Genomic_DNA"/>
</dbReference>
<dbReference type="SUPFAM" id="SSF54523">
    <property type="entry name" value="Pili subunits"/>
    <property type="match status" value="1"/>
</dbReference>
<evidence type="ECO:0000313" key="8">
    <source>
        <dbReference type="Proteomes" id="UP000076023"/>
    </source>
</evidence>
<gene>
    <name evidence="7" type="ORF">TSACC_2617</name>
</gene>
<dbReference type="InterPro" id="IPR045584">
    <property type="entry name" value="Pilin-like"/>
</dbReference>
<dbReference type="InterPro" id="IPR012902">
    <property type="entry name" value="N_methyl_site"/>
</dbReference>
<name>A0A146G2Z7_TERSA</name>
<reference evidence="8" key="1">
    <citation type="journal article" date="2017" name="Genome Announc.">
        <title>Draft Genome Sequence of Terrimicrobium sacchariphilum NM-5T, a Facultative Anaerobic Soil Bacterium of the Class Spartobacteria.</title>
        <authorList>
            <person name="Qiu Y.L."/>
            <person name="Tourlousse D.M."/>
            <person name="Matsuura N."/>
            <person name="Ohashi A."/>
            <person name="Sekiguchi Y."/>
        </authorList>
    </citation>
    <scope>NUCLEOTIDE SEQUENCE [LARGE SCALE GENOMIC DNA]</scope>
    <source>
        <strain evidence="8">NM-5</strain>
    </source>
</reference>
<dbReference type="PRINTS" id="PR00813">
    <property type="entry name" value="BCTERIALGSPG"/>
</dbReference>
<protein>
    <submittedName>
        <fullName evidence="7">Prepilin-type N-terminal cleavage/methylation domain-containing protein</fullName>
    </submittedName>
</protein>
<evidence type="ECO:0000256" key="1">
    <source>
        <dbReference type="ARBA" id="ARBA00004167"/>
    </source>
</evidence>
<evidence type="ECO:0000256" key="3">
    <source>
        <dbReference type="ARBA" id="ARBA00022692"/>
    </source>
</evidence>
<evidence type="ECO:0000256" key="6">
    <source>
        <dbReference type="SAM" id="Phobius"/>
    </source>
</evidence>
<dbReference type="Gene3D" id="3.30.700.10">
    <property type="entry name" value="Glycoprotein, Type 4 Pilin"/>
    <property type="match status" value="1"/>
</dbReference>
<dbReference type="AlphaFoldDB" id="A0A146G2Z7"/>
<accession>A0A146G2Z7</accession>
<evidence type="ECO:0000256" key="2">
    <source>
        <dbReference type="ARBA" id="ARBA00022481"/>
    </source>
</evidence>
<feature type="transmembrane region" description="Helical" evidence="6">
    <location>
        <begin position="15"/>
        <end position="39"/>
    </location>
</feature>
<comment type="caution">
    <text evidence="7">The sequence shown here is derived from an EMBL/GenBank/DDBJ whole genome shotgun (WGS) entry which is preliminary data.</text>
</comment>
<dbReference type="Proteomes" id="UP000076023">
    <property type="component" value="Unassembled WGS sequence"/>
</dbReference>
<keyword evidence="2" id="KW-0488">Methylation</keyword>
<evidence type="ECO:0000256" key="5">
    <source>
        <dbReference type="ARBA" id="ARBA00023136"/>
    </source>
</evidence>
<dbReference type="InParanoid" id="A0A146G2Z7"/>
<keyword evidence="4 6" id="KW-1133">Transmembrane helix</keyword>
<organism evidence="7 8">
    <name type="scientific">Terrimicrobium sacchariphilum</name>
    <dbReference type="NCBI Taxonomy" id="690879"/>
    <lineage>
        <taxon>Bacteria</taxon>
        <taxon>Pseudomonadati</taxon>
        <taxon>Verrucomicrobiota</taxon>
        <taxon>Terrimicrobiia</taxon>
        <taxon>Terrimicrobiales</taxon>
        <taxon>Terrimicrobiaceae</taxon>
        <taxon>Terrimicrobium</taxon>
    </lineage>
</organism>
<dbReference type="Pfam" id="PF07963">
    <property type="entry name" value="N_methyl"/>
    <property type="match status" value="1"/>
</dbReference>
<evidence type="ECO:0000256" key="4">
    <source>
        <dbReference type="ARBA" id="ARBA00022989"/>
    </source>
</evidence>
<dbReference type="RefSeq" id="WP_075078063.1">
    <property type="nucleotide sequence ID" value="NZ_BDCO01000002.1"/>
</dbReference>
<dbReference type="PANTHER" id="PTHR30093">
    <property type="entry name" value="GENERAL SECRETION PATHWAY PROTEIN G"/>
    <property type="match status" value="1"/>
</dbReference>